<name>A0A7G1INI7_MYCKA</name>
<feature type="region of interest" description="Disordered" evidence="1">
    <location>
        <begin position="34"/>
        <end position="68"/>
    </location>
</feature>
<keyword evidence="3" id="KW-1185">Reference proteome</keyword>
<gene>
    <name evidence="2" type="ORF">NIIDMKKI_54540</name>
</gene>
<accession>A0A7G1INI7</accession>
<organism evidence="2 3">
    <name type="scientific">Mycobacterium kansasii</name>
    <dbReference type="NCBI Taxonomy" id="1768"/>
    <lineage>
        <taxon>Bacteria</taxon>
        <taxon>Bacillati</taxon>
        <taxon>Actinomycetota</taxon>
        <taxon>Actinomycetes</taxon>
        <taxon>Mycobacteriales</taxon>
        <taxon>Mycobacteriaceae</taxon>
        <taxon>Mycobacterium</taxon>
    </lineage>
</organism>
<evidence type="ECO:0000313" key="2">
    <source>
        <dbReference type="EMBL" id="BCI90248.1"/>
    </source>
</evidence>
<sequence length="68" mass="7465">MRRTTSSWAALAACRAARRACLLITVFAMDHTLSPTNPQRRNASQESFRTAPITGLRTRPVTAHPNGT</sequence>
<protein>
    <submittedName>
        <fullName evidence="2">Uncharacterized protein</fullName>
    </submittedName>
</protein>
<dbReference type="AlphaFoldDB" id="A0A7G1INI7"/>
<proteinExistence type="predicted"/>
<dbReference type="EMBL" id="AP023343">
    <property type="protein sequence ID" value="BCI90248.1"/>
    <property type="molecule type" value="Genomic_DNA"/>
</dbReference>
<evidence type="ECO:0000313" key="3">
    <source>
        <dbReference type="Proteomes" id="UP000516380"/>
    </source>
</evidence>
<feature type="compositionally biased region" description="Polar residues" evidence="1">
    <location>
        <begin position="34"/>
        <end position="48"/>
    </location>
</feature>
<evidence type="ECO:0000256" key="1">
    <source>
        <dbReference type="SAM" id="MobiDB-lite"/>
    </source>
</evidence>
<reference evidence="2 3" key="1">
    <citation type="submission" date="2020-07" db="EMBL/GenBank/DDBJ databases">
        <title>Mycobacterium kansasii (former subtype) with zoonotic potential isolated from diseased indoor pet cat, Japan.</title>
        <authorList>
            <person name="Fukano H."/>
            <person name="Terazono T."/>
            <person name="Hoshino Y."/>
        </authorList>
    </citation>
    <scope>NUCLEOTIDE SEQUENCE [LARGE SCALE GENOMIC DNA]</scope>
    <source>
        <strain evidence="2 3">Kuro-I</strain>
    </source>
</reference>
<dbReference type="Proteomes" id="UP000516380">
    <property type="component" value="Chromosome"/>
</dbReference>